<dbReference type="InParanoid" id="A0A1M6S7H8"/>
<proteinExistence type="predicted"/>
<evidence type="ECO:0000313" key="2">
    <source>
        <dbReference type="Proteomes" id="UP000184510"/>
    </source>
</evidence>
<dbReference type="AlphaFoldDB" id="A0A1M6S7H8"/>
<keyword evidence="2" id="KW-1185">Reference proteome</keyword>
<dbReference type="STRING" id="1123071.SAMN02745181_3742"/>
<accession>A0A1M6S7H8</accession>
<protein>
    <recommendedName>
        <fullName evidence="3">THAP4-like heme-binding beta-barrel domain-containing protein</fullName>
    </recommendedName>
</protein>
<organism evidence="1 2">
    <name type="scientific">Rubritalea squalenifaciens DSM 18772</name>
    <dbReference type="NCBI Taxonomy" id="1123071"/>
    <lineage>
        <taxon>Bacteria</taxon>
        <taxon>Pseudomonadati</taxon>
        <taxon>Verrucomicrobiota</taxon>
        <taxon>Verrucomicrobiia</taxon>
        <taxon>Verrucomicrobiales</taxon>
        <taxon>Rubritaleaceae</taxon>
        <taxon>Rubritalea</taxon>
    </lineage>
</organism>
<reference evidence="1 2" key="1">
    <citation type="submission" date="2016-11" db="EMBL/GenBank/DDBJ databases">
        <authorList>
            <person name="Jaros S."/>
            <person name="Januszkiewicz K."/>
            <person name="Wedrychowicz H."/>
        </authorList>
    </citation>
    <scope>NUCLEOTIDE SEQUENCE [LARGE SCALE GENOMIC DNA]</scope>
    <source>
        <strain evidence="1 2">DSM 18772</strain>
    </source>
</reference>
<dbReference type="Proteomes" id="UP000184510">
    <property type="component" value="Unassembled WGS sequence"/>
</dbReference>
<sequence>MSGRGCRDCVSPVLMKTIWMLWMSVLMLGVATAGELPEVYKPFEKILGTWQGESVSEVTLDGEKQENTKILCRESYRYDEKLGVIVGEQEGISELNGEKQISLFRFVVAWDEKDQVFRGMMWLSEKVASHYEIKFKEGVLLSKGVSGKEGDEVHVSTVLEADEVLRSKGMLKFPAEKVEVKWVSTLKKVKP</sequence>
<dbReference type="EMBL" id="FQYR01000009">
    <property type="protein sequence ID" value="SHK40646.1"/>
    <property type="molecule type" value="Genomic_DNA"/>
</dbReference>
<name>A0A1M6S7H8_9BACT</name>
<gene>
    <name evidence="1" type="ORF">SAMN02745181_3742</name>
</gene>
<evidence type="ECO:0008006" key="3">
    <source>
        <dbReference type="Google" id="ProtNLM"/>
    </source>
</evidence>
<evidence type="ECO:0000313" key="1">
    <source>
        <dbReference type="EMBL" id="SHK40646.1"/>
    </source>
</evidence>